<reference evidence="5 6" key="1">
    <citation type="submission" date="2019-05" db="EMBL/GenBank/DDBJ databases">
        <title>Emergence of the Ug99 lineage of the wheat stem rust pathogen through somatic hybridization.</title>
        <authorList>
            <person name="Li F."/>
            <person name="Upadhyaya N.M."/>
            <person name="Sperschneider J."/>
            <person name="Matny O."/>
            <person name="Nguyen-Phuc H."/>
            <person name="Mago R."/>
            <person name="Raley C."/>
            <person name="Miller M.E."/>
            <person name="Silverstein K.A.T."/>
            <person name="Henningsen E."/>
            <person name="Hirsch C.D."/>
            <person name="Visser B."/>
            <person name="Pretorius Z.A."/>
            <person name="Steffenson B.J."/>
            <person name="Schwessinger B."/>
            <person name="Dodds P.N."/>
            <person name="Figueroa M."/>
        </authorList>
    </citation>
    <scope>NUCLEOTIDE SEQUENCE [LARGE SCALE GENOMIC DNA]</scope>
    <source>
        <strain evidence="3">21-0</strain>
        <strain evidence="4 6">Ug99</strain>
    </source>
</reference>
<feature type="chain" id="PRO_5036366248" evidence="2">
    <location>
        <begin position="20"/>
        <end position="225"/>
    </location>
</feature>
<evidence type="ECO:0000256" key="2">
    <source>
        <dbReference type="SAM" id="SignalP"/>
    </source>
</evidence>
<keyword evidence="5" id="KW-1185">Reference proteome</keyword>
<dbReference type="EMBL" id="VDEP01000411">
    <property type="protein sequence ID" value="KAA1086377.1"/>
    <property type="molecule type" value="Genomic_DNA"/>
</dbReference>
<evidence type="ECO:0000313" key="3">
    <source>
        <dbReference type="EMBL" id="KAA1072345.1"/>
    </source>
</evidence>
<dbReference type="EMBL" id="VSWC01000170">
    <property type="protein sequence ID" value="KAA1072345.1"/>
    <property type="molecule type" value="Genomic_DNA"/>
</dbReference>
<dbReference type="Proteomes" id="UP000325313">
    <property type="component" value="Unassembled WGS sequence"/>
</dbReference>
<sequence length="225" mass="23499">MNSFTIFAALLVLSLEINAHSPDSYMAQPHSHLPASEAYNSPSLPSHAVVPTHNATPIKGSNSQISNGSNGYLEPVFSGHATPEPDSALHEGAHPGAYTNSGATARPVEPTPSLQGVIPGAFDTKHAPVLHPGGGPKEAGSSSGLPDYIPTSEPFSGHQAGAGSLGYGAPKRNDIAARAADLQPRTSRCIIPRRCRAPVHCVSPTSCRALARYCWKKASRCGYAY</sequence>
<accession>A0A5B0NAZ2</accession>
<gene>
    <name evidence="3" type="ORF">PGT21_032978</name>
    <name evidence="4" type="ORF">PGTUg99_020607</name>
</gene>
<dbReference type="OrthoDB" id="10278644at2759"/>
<protein>
    <submittedName>
        <fullName evidence="4">Uncharacterized protein</fullName>
    </submittedName>
</protein>
<feature type="compositionally biased region" description="Low complexity" evidence="1">
    <location>
        <begin position="60"/>
        <end position="71"/>
    </location>
</feature>
<dbReference type="Proteomes" id="UP000324748">
    <property type="component" value="Unassembled WGS sequence"/>
</dbReference>
<feature type="region of interest" description="Disordered" evidence="1">
    <location>
        <begin position="59"/>
        <end position="167"/>
    </location>
</feature>
<keyword evidence="2" id="KW-0732">Signal</keyword>
<evidence type="ECO:0000313" key="5">
    <source>
        <dbReference type="Proteomes" id="UP000324748"/>
    </source>
</evidence>
<dbReference type="AlphaFoldDB" id="A0A5B0NAZ2"/>
<comment type="caution">
    <text evidence="4">The sequence shown here is derived from an EMBL/GenBank/DDBJ whole genome shotgun (WGS) entry which is preliminary data.</text>
</comment>
<proteinExistence type="predicted"/>
<evidence type="ECO:0000313" key="6">
    <source>
        <dbReference type="Proteomes" id="UP000325313"/>
    </source>
</evidence>
<evidence type="ECO:0000256" key="1">
    <source>
        <dbReference type="SAM" id="MobiDB-lite"/>
    </source>
</evidence>
<name>A0A5B0NAZ2_PUCGR</name>
<feature type="signal peptide" evidence="2">
    <location>
        <begin position="1"/>
        <end position="19"/>
    </location>
</feature>
<evidence type="ECO:0000313" key="4">
    <source>
        <dbReference type="EMBL" id="KAA1086377.1"/>
    </source>
</evidence>
<organism evidence="4 6">
    <name type="scientific">Puccinia graminis f. sp. tritici</name>
    <dbReference type="NCBI Taxonomy" id="56615"/>
    <lineage>
        <taxon>Eukaryota</taxon>
        <taxon>Fungi</taxon>
        <taxon>Dikarya</taxon>
        <taxon>Basidiomycota</taxon>
        <taxon>Pucciniomycotina</taxon>
        <taxon>Pucciniomycetes</taxon>
        <taxon>Pucciniales</taxon>
        <taxon>Pucciniaceae</taxon>
        <taxon>Puccinia</taxon>
    </lineage>
</organism>